<keyword evidence="3" id="KW-0067">ATP-binding</keyword>
<dbReference type="RefSeq" id="WP_117531002.1">
    <property type="nucleotide sequence ID" value="NZ_JBKVAZ010000014.1"/>
</dbReference>
<proteinExistence type="predicted"/>
<dbReference type="InterPro" id="IPR036890">
    <property type="entry name" value="HATPase_C_sf"/>
</dbReference>
<dbReference type="InterPro" id="IPR032834">
    <property type="entry name" value="NatK-like_C"/>
</dbReference>
<sequence>MIWLRVAQGVLCAVEICGLYYLLQVFFDKRSNKAWSNILWFLSGVLLWGLTVYHRETVAMYSRYYMFLCITLFVLVSISFYRVKFIKALLISSLYFVILYFLDLLFSYTGQYFFISIDFINCVQNELCWKRILTMSISRAILCIGLIGIIKKKKLIGQTFDKYQLMFWGFVSVVYIGLYFCERIYYVPYRLKGSTDFYFILFPSLLILFFIIIVIYIMYIEKKNEIHLVNSQNNLIEKNYQEMFLLYQKRERVFHDMKNHLAVLSMLIAERDLDRAESYIGKVTEPILKLEHKKYTGNRIVDIILADKIEKAENNDIDFMVKTGIISEGRIQDIDWCSILSNLLDNAIEACLKLKESERWIKININQNECATIINISNTFDGKIQRDNGWLKSSKNNEYMHGLGIKSVQNSVEKYNGILEYRAEMKIFKINISLFY</sequence>
<dbReference type="OrthoDB" id="1656061at2"/>
<dbReference type="AlphaFoldDB" id="A0A3E3IVH3"/>
<dbReference type="GO" id="GO:0042802">
    <property type="term" value="F:identical protein binding"/>
    <property type="evidence" value="ECO:0007669"/>
    <property type="project" value="TreeGrafter"/>
</dbReference>
<dbReference type="EMBL" id="QVLU01000012">
    <property type="protein sequence ID" value="RGE71066.1"/>
    <property type="molecule type" value="Genomic_DNA"/>
</dbReference>
<dbReference type="Pfam" id="PF14501">
    <property type="entry name" value="HATPase_c_5"/>
    <property type="match status" value="1"/>
</dbReference>
<dbReference type="SUPFAM" id="SSF55874">
    <property type="entry name" value="ATPase domain of HSP90 chaperone/DNA topoisomerase II/histidine kinase"/>
    <property type="match status" value="1"/>
</dbReference>
<keyword evidence="1" id="KW-0812">Transmembrane</keyword>
<organism evidence="3 4">
    <name type="scientific">Eisenbergiella massiliensis</name>
    <dbReference type="NCBI Taxonomy" id="1720294"/>
    <lineage>
        <taxon>Bacteria</taxon>
        <taxon>Bacillati</taxon>
        <taxon>Bacillota</taxon>
        <taxon>Clostridia</taxon>
        <taxon>Lachnospirales</taxon>
        <taxon>Lachnospiraceae</taxon>
        <taxon>Eisenbergiella</taxon>
    </lineage>
</organism>
<dbReference type="GO" id="GO:0005524">
    <property type="term" value="F:ATP binding"/>
    <property type="evidence" value="ECO:0007669"/>
    <property type="project" value="UniProtKB-KW"/>
</dbReference>
<feature type="transmembrane region" description="Helical" evidence="1">
    <location>
        <begin position="6"/>
        <end position="27"/>
    </location>
</feature>
<protein>
    <submittedName>
        <fullName evidence="3">ATP-binding protein</fullName>
    </submittedName>
</protein>
<keyword evidence="1" id="KW-0472">Membrane</keyword>
<dbReference type="Proteomes" id="UP000261166">
    <property type="component" value="Unassembled WGS sequence"/>
</dbReference>
<feature type="transmembrane region" description="Helical" evidence="1">
    <location>
        <begin position="165"/>
        <end position="185"/>
    </location>
</feature>
<comment type="caution">
    <text evidence="3">The sequence shown here is derived from an EMBL/GenBank/DDBJ whole genome shotgun (WGS) entry which is preliminary data.</text>
</comment>
<feature type="transmembrane region" description="Helical" evidence="1">
    <location>
        <begin position="34"/>
        <end position="52"/>
    </location>
</feature>
<keyword evidence="1" id="KW-1133">Transmembrane helix</keyword>
<reference evidence="3 4" key="1">
    <citation type="submission" date="2018-08" db="EMBL/GenBank/DDBJ databases">
        <title>A genome reference for cultivated species of the human gut microbiota.</title>
        <authorList>
            <person name="Zou Y."/>
            <person name="Xue W."/>
            <person name="Luo G."/>
        </authorList>
    </citation>
    <scope>NUCLEOTIDE SEQUENCE [LARGE SCALE GENOMIC DNA]</scope>
    <source>
        <strain evidence="3 4">AF26-4BH</strain>
    </source>
</reference>
<dbReference type="Gene3D" id="3.30.565.10">
    <property type="entry name" value="Histidine kinase-like ATPase, C-terminal domain"/>
    <property type="match status" value="1"/>
</dbReference>
<feature type="domain" description="Sensor histidine kinase NatK-like C-terminal" evidence="2">
    <location>
        <begin position="334"/>
        <end position="434"/>
    </location>
</feature>
<feature type="transmembrane region" description="Helical" evidence="1">
    <location>
        <begin position="88"/>
        <end position="109"/>
    </location>
</feature>
<name>A0A3E3IVH3_9FIRM</name>
<accession>A0A3E3IVH3</accession>
<evidence type="ECO:0000259" key="2">
    <source>
        <dbReference type="Pfam" id="PF14501"/>
    </source>
</evidence>
<dbReference type="CDD" id="cd16935">
    <property type="entry name" value="HATPase_AgrC-ComD-like"/>
    <property type="match status" value="1"/>
</dbReference>
<dbReference type="PANTHER" id="PTHR40448:SF1">
    <property type="entry name" value="TWO-COMPONENT SENSOR HISTIDINE KINASE"/>
    <property type="match status" value="1"/>
</dbReference>
<dbReference type="PANTHER" id="PTHR40448">
    <property type="entry name" value="TWO-COMPONENT SENSOR HISTIDINE KINASE"/>
    <property type="match status" value="1"/>
</dbReference>
<feature type="transmembrane region" description="Helical" evidence="1">
    <location>
        <begin position="129"/>
        <end position="150"/>
    </location>
</feature>
<feature type="transmembrane region" description="Helical" evidence="1">
    <location>
        <begin position="197"/>
        <end position="219"/>
    </location>
</feature>
<gene>
    <name evidence="3" type="ORF">DWY69_14585</name>
</gene>
<evidence type="ECO:0000256" key="1">
    <source>
        <dbReference type="SAM" id="Phobius"/>
    </source>
</evidence>
<evidence type="ECO:0000313" key="4">
    <source>
        <dbReference type="Proteomes" id="UP000261166"/>
    </source>
</evidence>
<keyword evidence="3" id="KW-0547">Nucleotide-binding</keyword>
<feature type="transmembrane region" description="Helical" evidence="1">
    <location>
        <begin position="64"/>
        <end position="81"/>
    </location>
</feature>
<evidence type="ECO:0000313" key="3">
    <source>
        <dbReference type="EMBL" id="RGE71066.1"/>
    </source>
</evidence>